<dbReference type="RefSeq" id="WP_087258456.1">
    <property type="nucleotide sequence ID" value="NZ_NFLB01000021.1"/>
</dbReference>
<dbReference type="Proteomes" id="UP000196258">
    <property type="component" value="Unassembled WGS sequence"/>
</dbReference>
<gene>
    <name evidence="1" type="ORF">B5E91_12865</name>
</gene>
<sequence length="256" mass="29872">MIGIESFKKYFKGFEREYVIIGGTACELLMSEKDLDFRATKDIDMVLIIEALSKEFAKVFWKYVSEAQYEHIHKGTGKTEFYRFYKPKSSEYPMMIELFSKSPKWMTPTTNQHIVPIHVDDEISSLSAILLNDDYYDFLTKGIHIIDGISILDAEHMIPFKAKAWLDLKERKERGNHVDSRDIKKHKNDVIRLSMLLVPDNKIEVPDMIKNDLSQFIQSIDKEDINLKQLGILNIDKKDFILLLSEIYELSVLQNV</sequence>
<reference evidence="2" key="1">
    <citation type="submission" date="2017-04" db="EMBL/GenBank/DDBJ databases">
        <title>Function of individual gut microbiota members based on whole genome sequencing of pure cultures obtained from chicken caecum.</title>
        <authorList>
            <person name="Medvecky M."/>
            <person name="Cejkova D."/>
            <person name="Polansky O."/>
            <person name="Karasova D."/>
            <person name="Kubasova T."/>
            <person name="Cizek A."/>
            <person name="Rychlik I."/>
        </authorList>
    </citation>
    <scope>NUCLEOTIDE SEQUENCE [LARGE SCALE GENOMIC DNA]</scope>
    <source>
        <strain evidence="2">An149</strain>
    </source>
</reference>
<evidence type="ECO:0000313" key="2">
    <source>
        <dbReference type="Proteomes" id="UP000196258"/>
    </source>
</evidence>
<dbReference type="AlphaFoldDB" id="A0A1Y4QDV8"/>
<accession>A0A1Y4QDV8</accession>
<comment type="caution">
    <text evidence="1">The sequence shown here is derived from an EMBL/GenBank/DDBJ whole genome shotgun (WGS) entry which is preliminary data.</text>
</comment>
<name>A0A1Y4QDV8_9FIRM</name>
<protein>
    <recommendedName>
        <fullName evidence="3">Nucleotidyl transferase AbiEii/AbiGii toxin family protein</fullName>
    </recommendedName>
</protein>
<proteinExistence type="predicted"/>
<organism evidence="1 2">
    <name type="scientific">Thomasclavelia spiroformis</name>
    <dbReference type="NCBI Taxonomy" id="29348"/>
    <lineage>
        <taxon>Bacteria</taxon>
        <taxon>Bacillati</taxon>
        <taxon>Bacillota</taxon>
        <taxon>Erysipelotrichia</taxon>
        <taxon>Erysipelotrichales</taxon>
        <taxon>Coprobacillaceae</taxon>
        <taxon>Thomasclavelia</taxon>
    </lineage>
</organism>
<dbReference type="EMBL" id="NFLB01000021">
    <property type="protein sequence ID" value="OUQ03330.1"/>
    <property type="molecule type" value="Genomic_DNA"/>
</dbReference>
<evidence type="ECO:0000313" key="1">
    <source>
        <dbReference type="EMBL" id="OUQ03330.1"/>
    </source>
</evidence>
<evidence type="ECO:0008006" key="3">
    <source>
        <dbReference type="Google" id="ProtNLM"/>
    </source>
</evidence>